<organism evidence="2 3">
    <name type="scientific">Diabrotica balteata</name>
    <name type="common">Banded cucumber beetle</name>
    <dbReference type="NCBI Taxonomy" id="107213"/>
    <lineage>
        <taxon>Eukaryota</taxon>
        <taxon>Metazoa</taxon>
        <taxon>Ecdysozoa</taxon>
        <taxon>Arthropoda</taxon>
        <taxon>Hexapoda</taxon>
        <taxon>Insecta</taxon>
        <taxon>Pterygota</taxon>
        <taxon>Neoptera</taxon>
        <taxon>Endopterygota</taxon>
        <taxon>Coleoptera</taxon>
        <taxon>Polyphaga</taxon>
        <taxon>Cucujiformia</taxon>
        <taxon>Chrysomeloidea</taxon>
        <taxon>Chrysomelidae</taxon>
        <taxon>Galerucinae</taxon>
        <taxon>Diabroticina</taxon>
        <taxon>Diabroticites</taxon>
        <taxon>Diabrotica</taxon>
    </lineage>
</organism>
<reference evidence="2" key="1">
    <citation type="submission" date="2022-01" db="EMBL/GenBank/DDBJ databases">
        <authorList>
            <person name="King R."/>
        </authorList>
    </citation>
    <scope>NUCLEOTIDE SEQUENCE</scope>
</reference>
<gene>
    <name evidence="2" type="ORF">DIABBA_LOCUS3154</name>
</gene>
<keyword evidence="3" id="KW-1185">Reference proteome</keyword>
<proteinExistence type="predicted"/>
<dbReference type="Proteomes" id="UP001153709">
    <property type="component" value="Chromosome 2"/>
</dbReference>
<feature type="region of interest" description="Disordered" evidence="1">
    <location>
        <begin position="1"/>
        <end position="30"/>
    </location>
</feature>
<protein>
    <submittedName>
        <fullName evidence="2">Uncharacterized protein</fullName>
    </submittedName>
</protein>
<evidence type="ECO:0000256" key="1">
    <source>
        <dbReference type="SAM" id="MobiDB-lite"/>
    </source>
</evidence>
<sequence length="85" mass="9494">MSLSRQRPLPVSVPTTTRAVPSGQTVPRSSAAKRITFDEPSRPVPKLDYLWVMIACGQTKDQLELTEQAHKFLKTSGLKPRSLNF</sequence>
<feature type="compositionally biased region" description="Polar residues" evidence="1">
    <location>
        <begin position="13"/>
        <end position="28"/>
    </location>
</feature>
<name>A0A9N9STV3_DIABA</name>
<evidence type="ECO:0000313" key="2">
    <source>
        <dbReference type="EMBL" id="CAG9829327.1"/>
    </source>
</evidence>
<dbReference type="AlphaFoldDB" id="A0A9N9STV3"/>
<dbReference type="EMBL" id="OU898277">
    <property type="protein sequence ID" value="CAG9829327.1"/>
    <property type="molecule type" value="Genomic_DNA"/>
</dbReference>
<evidence type="ECO:0000313" key="3">
    <source>
        <dbReference type="Proteomes" id="UP001153709"/>
    </source>
</evidence>
<accession>A0A9N9STV3</accession>